<reference evidence="1 2" key="1">
    <citation type="submission" date="2018-11" db="EMBL/GenBank/DDBJ databases">
        <title>Photobacterium sp. BEI247 sp. nov., a marine bacterium isolated from Yongle Blue Hole in the South China Sea.</title>
        <authorList>
            <person name="Wang X."/>
        </authorList>
    </citation>
    <scope>NUCLEOTIDE SEQUENCE [LARGE SCALE GENOMIC DNA]</scope>
    <source>
        <strain evidence="2">BEI247</strain>
    </source>
</reference>
<sequence>MDTLEHYFSRKVYLASLCLHVTFFENLRMDFSLDNKKQSGSSTQGHVKSNYTEGVLNGKQPARCKYWLVFLLIGGPTPI</sequence>
<protein>
    <submittedName>
        <fullName evidence="1">Uncharacterized protein</fullName>
    </submittedName>
</protein>
<organism evidence="1 2">
    <name type="scientific">Photobacterium chitinilyticum</name>
    <dbReference type="NCBI Taxonomy" id="2485123"/>
    <lineage>
        <taxon>Bacteria</taxon>
        <taxon>Pseudomonadati</taxon>
        <taxon>Pseudomonadota</taxon>
        <taxon>Gammaproteobacteria</taxon>
        <taxon>Vibrionales</taxon>
        <taxon>Vibrionaceae</taxon>
        <taxon>Photobacterium</taxon>
    </lineage>
</organism>
<dbReference type="Proteomes" id="UP000287563">
    <property type="component" value="Unassembled WGS sequence"/>
</dbReference>
<name>A0A3S3RA96_9GAMM</name>
<dbReference type="AlphaFoldDB" id="A0A3S3RA96"/>
<keyword evidence="2" id="KW-1185">Reference proteome</keyword>
<dbReference type="EMBL" id="RJLM01000002">
    <property type="protein sequence ID" value="RWX56099.1"/>
    <property type="molecule type" value="Genomic_DNA"/>
</dbReference>
<evidence type="ECO:0000313" key="2">
    <source>
        <dbReference type="Proteomes" id="UP000287563"/>
    </source>
</evidence>
<accession>A0A3S3RA96</accession>
<comment type="caution">
    <text evidence="1">The sequence shown here is derived from an EMBL/GenBank/DDBJ whole genome shotgun (WGS) entry which is preliminary data.</text>
</comment>
<evidence type="ECO:0000313" key="1">
    <source>
        <dbReference type="EMBL" id="RWX56099.1"/>
    </source>
</evidence>
<gene>
    <name evidence="1" type="ORF">EDI28_07355</name>
</gene>
<proteinExistence type="predicted"/>